<name>A0A919JGP8_9ACTN</name>
<protein>
    <recommendedName>
        <fullName evidence="3">PIN domain-containing protein</fullName>
    </recommendedName>
</protein>
<dbReference type="Proteomes" id="UP000647172">
    <property type="component" value="Unassembled WGS sequence"/>
</dbReference>
<dbReference type="PANTHER" id="PTHR39550:SF1">
    <property type="entry name" value="SLL0658 PROTEIN"/>
    <property type="match status" value="1"/>
</dbReference>
<proteinExistence type="predicted"/>
<keyword evidence="2" id="KW-1185">Reference proteome</keyword>
<dbReference type="SUPFAM" id="SSF88723">
    <property type="entry name" value="PIN domain-like"/>
    <property type="match status" value="1"/>
</dbReference>
<comment type="caution">
    <text evidence="1">The sequence shown here is derived from an EMBL/GenBank/DDBJ whole genome shotgun (WGS) entry which is preliminary data.</text>
</comment>
<dbReference type="Pfam" id="PF11848">
    <property type="entry name" value="DUF3368"/>
    <property type="match status" value="1"/>
</dbReference>
<reference evidence="1" key="1">
    <citation type="submission" date="2021-01" db="EMBL/GenBank/DDBJ databases">
        <title>Whole genome shotgun sequence of Actinoplanes nipponensis NBRC 14063.</title>
        <authorList>
            <person name="Komaki H."/>
            <person name="Tamura T."/>
        </authorList>
    </citation>
    <scope>NUCLEOTIDE SEQUENCE</scope>
    <source>
        <strain evidence="1">NBRC 14063</strain>
    </source>
</reference>
<dbReference type="InterPro" id="IPR021799">
    <property type="entry name" value="PIN-like_prokaryotic"/>
</dbReference>
<sequence length="185" mass="20107">MSASNPAMPVTHRLFFDTMCLSHFARTDRLDVLHDLFIEHECWTTTVVRSELADGTATHPSLGQVLNLEWLRTASLDALADLRCFVKWTDRLGSVERGLGEASVFAAAELRNGTAITDDRDATKVARQYGAEVHGTVWLLAQACRSGKLTPVAAGNVIDALRGEGARLPCTGSEFPGFATRHGIL</sequence>
<evidence type="ECO:0000313" key="2">
    <source>
        <dbReference type="Proteomes" id="UP000647172"/>
    </source>
</evidence>
<dbReference type="EMBL" id="BOMQ01000032">
    <property type="protein sequence ID" value="GIE49328.1"/>
    <property type="molecule type" value="Genomic_DNA"/>
</dbReference>
<evidence type="ECO:0008006" key="3">
    <source>
        <dbReference type="Google" id="ProtNLM"/>
    </source>
</evidence>
<evidence type="ECO:0000313" key="1">
    <source>
        <dbReference type="EMBL" id="GIE49328.1"/>
    </source>
</evidence>
<gene>
    <name evidence="1" type="ORF">Ani05nite_28620</name>
</gene>
<dbReference type="RefSeq" id="WP_203768627.1">
    <property type="nucleotide sequence ID" value="NZ_BAAAYJ010000032.1"/>
</dbReference>
<dbReference type="InterPro" id="IPR029060">
    <property type="entry name" value="PIN-like_dom_sf"/>
</dbReference>
<accession>A0A919JGP8</accession>
<dbReference type="PANTHER" id="PTHR39550">
    <property type="entry name" value="SLL0658 PROTEIN"/>
    <property type="match status" value="1"/>
</dbReference>
<dbReference type="AlphaFoldDB" id="A0A919JGP8"/>
<organism evidence="1 2">
    <name type="scientific">Actinoplanes nipponensis</name>
    <dbReference type="NCBI Taxonomy" id="135950"/>
    <lineage>
        <taxon>Bacteria</taxon>
        <taxon>Bacillati</taxon>
        <taxon>Actinomycetota</taxon>
        <taxon>Actinomycetes</taxon>
        <taxon>Micromonosporales</taxon>
        <taxon>Micromonosporaceae</taxon>
        <taxon>Actinoplanes</taxon>
    </lineage>
</organism>